<keyword evidence="6" id="KW-1185">Reference proteome</keyword>
<evidence type="ECO:0000313" key="6">
    <source>
        <dbReference type="Proteomes" id="UP000252669"/>
    </source>
</evidence>
<evidence type="ECO:0000256" key="2">
    <source>
        <dbReference type="PIRSR" id="PIRSR000390-1"/>
    </source>
</evidence>
<comment type="similarity">
    <text evidence="1 4">Belongs to the DegT/DnrJ/EryC1 family.</text>
</comment>
<comment type="caution">
    <text evidence="5">The sequence shown here is derived from an EMBL/GenBank/DDBJ whole genome shotgun (WGS) entry which is preliminary data.</text>
</comment>
<organism evidence="5 6">
    <name type="scientific">Aliarcobacter vitoriensis</name>
    <dbReference type="NCBI Taxonomy" id="2011099"/>
    <lineage>
        <taxon>Bacteria</taxon>
        <taxon>Pseudomonadati</taxon>
        <taxon>Campylobacterota</taxon>
        <taxon>Epsilonproteobacteria</taxon>
        <taxon>Campylobacterales</taxon>
        <taxon>Arcobacteraceae</taxon>
        <taxon>Aliarcobacter</taxon>
    </lineage>
</organism>
<dbReference type="GO" id="GO:0030170">
    <property type="term" value="F:pyridoxal phosphate binding"/>
    <property type="evidence" value="ECO:0007669"/>
    <property type="project" value="TreeGrafter"/>
</dbReference>
<name>A0A366MV52_9BACT</name>
<keyword evidence="3 4" id="KW-0663">Pyridoxal phosphate</keyword>
<dbReference type="PANTHER" id="PTHR30244:SF34">
    <property type="entry name" value="DTDP-4-AMINO-4,6-DIDEOXYGALACTOSE TRANSAMINASE"/>
    <property type="match status" value="1"/>
</dbReference>
<dbReference type="InterPro" id="IPR015422">
    <property type="entry name" value="PyrdxlP-dep_Trfase_small"/>
</dbReference>
<reference evidence="5 6" key="1">
    <citation type="submission" date="2017-10" db="EMBL/GenBank/DDBJ databases">
        <title>Genomics of the genus Arcobacter.</title>
        <authorList>
            <person name="Perez-Cataluna A."/>
            <person name="Figueras M.J."/>
        </authorList>
    </citation>
    <scope>NUCLEOTIDE SEQUENCE [LARGE SCALE GENOMIC DNA]</scope>
    <source>
        <strain evidence="5 6">CECT 9230</strain>
    </source>
</reference>
<feature type="active site" description="Proton acceptor" evidence="2">
    <location>
        <position position="184"/>
    </location>
</feature>
<dbReference type="InterPro" id="IPR015424">
    <property type="entry name" value="PyrdxlP-dep_Trfase"/>
</dbReference>
<dbReference type="PIRSF" id="PIRSF000390">
    <property type="entry name" value="PLP_StrS"/>
    <property type="match status" value="1"/>
</dbReference>
<sequence>MMSFIPVNEPLLDGNEKKYLNECIDTGWISSEGPFIKKFEEEMANYVGRKYGVACTNGSAALDIAIRALNLQKGDEVIAPSFTIISSVQSLVTNDLTPILLDCDFSTFNINPSDIEAKITPKTKAIMVVHLYGLTVDMDIVIEIAKKYNLKIIEDSAQMHGQEYKGKKCGSFGDVSIFSFYPNKQITTGEGGMVLMDDKIIYEKSKSLRNLCFSLDPNKRFIHESIGWNYRMTNLQAALGVAQLEKIDEIIEKKRYIGNLYNKLLKDIDSINLPISQTQYCENIYWVYAITLKDSVKKSVKEIMQELSKKGIGTRPFFYPMHKQPVFNNMGLFVNEHLPNSEKLYEIGFYIPSGLALTKEQIEEVAKTLREVLQ</sequence>
<dbReference type="Proteomes" id="UP000252669">
    <property type="component" value="Unassembled WGS sequence"/>
</dbReference>
<feature type="modified residue" description="N6-(pyridoxal phosphate)lysine" evidence="3">
    <location>
        <position position="184"/>
    </location>
</feature>
<accession>A0A366MV52</accession>
<evidence type="ECO:0000256" key="4">
    <source>
        <dbReference type="RuleBase" id="RU004508"/>
    </source>
</evidence>
<protein>
    <submittedName>
        <fullName evidence="5">Aminotransferase DegT</fullName>
    </submittedName>
</protein>
<keyword evidence="5" id="KW-0808">Transferase</keyword>
<dbReference type="SUPFAM" id="SSF53383">
    <property type="entry name" value="PLP-dependent transferases"/>
    <property type="match status" value="1"/>
</dbReference>
<keyword evidence="5" id="KW-0032">Aminotransferase</keyword>
<gene>
    <name evidence="5" type="ORF">CRU91_00310</name>
</gene>
<dbReference type="EMBL" id="PDKB01000001">
    <property type="protein sequence ID" value="RBQ30121.1"/>
    <property type="molecule type" value="Genomic_DNA"/>
</dbReference>
<evidence type="ECO:0000313" key="5">
    <source>
        <dbReference type="EMBL" id="RBQ30121.1"/>
    </source>
</evidence>
<dbReference type="OrthoDB" id="9766188at2"/>
<dbReference type="Gene3D" id="3.90.1150.10">
    <property type="entry name" value="Aspartate Aminotransferase, domain 1"/>
    <property type="match status" value="1"/>
</dbReference>
<dbReference type="GO" id="GO:0000271">
    <property type="term" value="P:polysaccharide biosynthetic process"/>
    <property type="evidence" value="ECO:0007669"/>
    <property type="project" value="TreeGrafter"/>
</dbReference>
<dbReference type="AlphaFoldDB" id="A0A366MV52"/>
<dbReference type="CDD" id="cd00616">
    <property type="entry name" value="AHBA_syn"/>
    <property type="match status" value="1"/>
</dbReference>
<evidence type="ECO:0000256" key="3">
    <source>
        <dbReference type="PIRSR" id="PIRSR000390-2"/>
    </source>
</evidence>
<dbReference type="InterPro" id="IPR015421">
    <property type="entry name" value="PyrdxlP-dep_Trfase_major"/>
</dbReference>
<proteinExistence type="inferred from homology"/>
<dbReference type="Pfam" id="PF01041">
    <property type="entry name" value="DegT_DnrJ_EryC1"/>
    <property type="match status" value="1"/>
</dbReference>
<evidence type="ECO:0000256" key="1">
    <source>
        <dbReference type="ARBA" id="ARBA00037999"/>
    </source>
</evidence>
<dbReference type="InterPro" id="IPR000653">
    <property type="entry name" value="DegT/StrS_aminotransferase"/>
</dbReference>
<dbReference type="Gene3D" id="3.40.640.10">
    <property type="entry name" value="Type I PLP-dependent aspartate aminotransferase-like (Major domain)"/>
    <property type="match status" value="1"/>
</dbReference>
<dbReference type="PANTHER" id="PTHR30244">
    <property type="entry name" value="TRANSAMINASE"/>
    <property type="match status" value="1"/>
</dbReference>
<dbReference type="GO" id="GO:0008483">
    <property type="term" value="F:transaminase activity"/>
    <property type="evidence" value="ECO:0007669"/>
    <property type="project" value="UniProtKB-KW"/>
</dbReference>